<dbReference type="AlphaFoldDB" id="A0A4C1T247"/>
<accession>A0A4C1T247</accession>
<keyword evidence="2" id="KW-1185">Reference proteome</keyword>
<dbReference type="Proteomes" id="UP000299102">
    <property type="component" value="Unassembled WGS sequence"/>
</dbReference>
<comment type="caution">
    <text evidence="1">The sequence shown here is derived from an EMBL/GenBank/DDBJ whole genome shotgun (WGS) entry which is preliminary data.</text>
</comment>
<proteinExistence type="predicted"/>
<organism evidence="1 2">
    <name type="scientific">Eumeta variegata</name>
    <name type="common">Bagworm moth</name>
    <name type="synonym">Eumeta japonica</name>
    <dbReference type="NCBI Taxonomy" id="151549"/>
    <lineage>
        <taxon>Eukaryota</taxon>
        <taxon>Metazoa</taxon>
        <taxon>Ecdysozoa</taxon>
        <taxon>Arthropoda</taxon>
        <taxon>Hexapoda</taxon>
        <taxon>Insecta</taxon>
        <taxon>Pterygota</taxon>
        <taxon>Neoptera</taxon>
        <taxon>Endopterygota</taxon>
        <taxon>Lepidoptera</taxon>
        <taxon>Glossata</taxon>
        <taxon>Ditrysia</taxon>
        <taxon>Tineoidea</taxon>
        <taxon>Psychidae</taxon>
        <taxon>Oiketicinae</taxon>
        <taxon>Eumeta</taxon>
    </lineage>
</organism>
<protein>
    <submittedName>
        <fullName evidence="1">Uncharacterized protein</fullName>
    </submittedName>
</protein>
<name>A0A4C1T247_EUMVA</name>
<dbReference type="EMBL" id="BGZK01000031">
    <property type="protein sequence ID" value="GBP08492.1"/>
    <property type="molecule type" value="Genomic_DNA"/>
</dbReference>
<evidence type="ECO:0000313" key="1">
    <source>
        <dbReference type="EMBL" id="GBP08492.1"/>
    </source>
</evidence>
<evidence type="ECO:0000313" key="2">
    <source>
        <dbReference type="Proteomes" id="UP000299102"/>
    </source>
</evidence>
<gene>
    <name evidence="1" type="ORF">EVAR_77177_1</name>
</gene>
<sequence>MSINDSLVQFERACARRPRRVSHRNIIAHSRVCIGRGLCQDGYIAELGPVIEYSAPAGRLFDISMGCRGAAADVRPETAAHALLPLIYEGLAE</sequence>
<reference evidence="1 2" key="1">
    <citation type="journal article" date="2019" name="Commun. Biol.">
        <title>The bagworm genome reveals a unique fibroin gene that provides high tensile strength.</title>
        <authorList>
            <person name="Kono N."/>
            <person name="Nakamura H."/>
            <person name="Ohtoshi R."/>
            <person name="Tomita M."/>
            <person name="Numata K."/>
            <person name="Arakawa K."/>
        </authorList>
    </citation>
    <scope>NUCLEOTIDE SEQUENCE [LARGE SCALE GENOMIC DNA]</scope>
</reference>